<comment type="caution">
    <text evidence="1">The sequence shown here is derived from an EMBL/GenBank/DDBJ whole genome shotgun (WGS) entry which is preliminary data.</text>
</comment>
<dbReference type="AlphaFoldDB" id="A0A9N8ZJL2"/>
<sequence length="192" mass="20837">MSKTPQKIGTNTELPKDLVIPDALKVPSGNVLKFALHATALFHFKWCTEADGPTCKYYGTDAYLFNDAKDVANVPYSYVAEIKVIDSTMGDEIGSSAPTSLTKSLLMNDTSSLEFKPITLVDPPNPEVDHSWALVEASNHKGTGAFSDITYVQVVNTANGHSPAKSEYCGKYPDGHISSIPAHGTFLFYKKC</sequence>
<reference evidence="1" key="1">
    <citation type="submission" date="2021-06" db="EMBL/GenBank/DDBJ databases">
        <authorList>
            <person name="Kallberg Y."/>
            <person name="Tangrot J."/>
            <person name="Rosling A."/>
        </authorList>
    </citation>
    <scope>NUCLEOTIDE SEQUENCE</scope>
    <source>
        <strain evidence="1">MA453B</strain>
    </source>
</reference>
<dbReference type="Proteomes" id="UP000789405">
    <property type="component" value="Unassembled WGS sequence"/>
</dbReference>
<accession>A0A9N8ZJL2</accession>
<keyword evidence="2" id="KW-1185">Reference proteome</keyword>
<proteinExistence type="predicted"/>
<dbReference type="OrthoDB" id="1859733at2759"/>
<name>A0A9N8ZJL2_9GLOM</name>
<gene>
    <name evidence="1" type="ORF">DERYTH_LOCUS2746</name>
</gene>
<dbReference type="EMBL" id="CAJVPY010000905">
    <property type="protein sequence ID" value="CAG8497906.1"/>
    <property type="molecule type" value="Genomic_DNA"/>
</dbReference>
<protein>
    <submittedName>
        <fullName evidence="1">10356_t:CDS:1</fullName>
    </submittedName>
</protein>
<evidence type="ECO:0000313" key="2">
    <source>
        <dbReference type="Proteomes" id="UP000789405"/>
    </source>
</evidence>
<organism evidence="1 2">
    <name type="scientific">Dentiscutata erythropus</name>
    <dbReference type="NCBI Taxonomy" id="1348616"/>
    <lineage>
        <taxon>Eukaryota</taxon>
        <taxon>Fungi</taxon>
        <taxon>Fungi incertae sedis</taxon>
        <taxon>Mucoromycota</taxon>
        <taxon>Glomeromycotina</taxon>
        <taxon>Glomeromycetes</taxon>
        <taxon>Diversisporales</taxon>
        <taxon>Gigasporaceae</taxon>
        <taxon>Dentiscutata</taxon>
    </lineage>
</organism>
<evidence type="ECO:0000313" key="1">
    <source>
        <dbReference type="EMBL" id="CAG8497906.1"/>
    </source>
</evidence>